<dbReference type="PANTHER" id="PTHR47964:SF1">
    <property type="entry name" value="ATP-DEPENDENT DNA HELICASE HOMOLOG RECG, CHLOROPLASTIC"/>
    <property type="match status" value="1"/>
</dbReference>
<organism evidence="11 12">
    <name type="scientific">Pseudooceanicola nitratireducens</name>
    <dbReference type="NCBI Taxonomy" id="517719"/>
    <lineage>
        <taxon>Bacteria</taxon>
        <taxon>Pseudomonadati</taxon>
        <taxon>Pseudomonadota</taxon>
        <taxon>Alphaproteobacteria</taxon>
        <taxon>Rhodobacterales</taxon>
        <taxon>Paracoccaceae</taxon>
        <taxon>Pseudooceanicola</taxon>
    </lineage>
</organism>
<dbReference type="InterPro" id="IPR012340">
    <property type="entry name" value="NA-bd_OB-fold"/>
</dbReference>
<dbReference type="InterPro" id="IPR027417">
    <property type="entry name" value="P-loop_NTPase"/>
</dbReference>
<dbReference type="RefSeq" id="WP_093448253.1">
    <property type="nucleotide sequence ID" value="NZ_FNZG01000001.1"/>
</dbReference>
<evidence type="ECO:0000313" key="12">
    <source>
        <dbReference type="Proteomes" id="UP000231644"/>
    </source>
</evidence>
<dbReference type="Gene3D" id="2.40.50.140">
    <property type="entry name" value="Nucleic acid-binding proteins"/>
    <property type="match status" value="1"/>
</dbReference>
<reference evidence="11 12" key="1">
    <citation type="submission" date="2016-10" db="EMBL/GenBank/DDBJ databases">
        <authorList>
            <person name="de Groot N.N."/>
        </authorList>
    </citation>
    <scope>NUCLEOTIDE SEQUENCE [LARGE SCALE GENOMIC DNA]</scope>
    <source>
        <strain evidence="11 12">DSM 29619</strain>
    </source>
</reference>
<dbReference type="Proteomes" id="UP000231644">
    <property type="component" value="Unassembled WGS sequence"/>
</dbReference>
<dbReference type="NCBIfam" id="NF008168">
    <property type="entry name" value="PRK10917.2-2"/>
    <property type="match status" value="1"/>
</dbReference>
<feature type="domain" description="Helicase C-terminal" evidence="10">
    <location>
        <begin position="460"/>
        <end position="620"/>
    </location>
</feature>
<dbReference type="PROSITE" id="PS51192">
    <property type="entry name" value="HELICASE_ATP_BIND_1"/>
    <property type="match status" value="1"/>
</dbReference>
<dbReference type="OrthoDB" id="9804325at2"/>
<keyword evidence="7" id="KW-0234">DNA repair</keyword>
<keyword evidence="1" id="KW-0547">Nucleotide-binding</keyword>
<dbReference type="GO" id="GO:0005524">
    <property type="term" value="F:ATP binding"/>
    <property type="evidence" value="ECO:0007669"/>
    <property type="project" value="UniProtKB-KW"/>
</dbReference>
<dbReference type="InterPro" id="IPR001650">
    <property type="entry name" value="Helicase_C-like"/>
</dbReference>
<dbReference type="SMART" id="SM00487">
    <property type="entry name" value="DEXDc"/>
    <property type="match status" value="1"/>
</dbReference>
<dbReference type="CDD" id="cd04488">
    <property type="entry name" value="RecG_wedge_OBF"/>
    <property type="match status" value="1"/>
</dbReference>
<dbReference type="InterPro" id="IPR047112">
    <property type="entry name" value="RecG/Mfd"/>
</dbReference>
<dbReference type="AlphaFoldDB" id="A0A1I1M048"/>
<dbReference type="InterPro" id="IPR045562">
    <property type="entry name" value="RecG_dom3_C"/>
</dbReference>
<evidence type="ECO:0000313" key="11">
    <source>
        <dbReference type="EMBL" id="SFC78741.1"/>
    </source>
</evidence>
<evidence type="ECO:0000259" key="10">
    <source>
        <dbReference type="PROSITE" id="PS51194"/>
    </source>
</evidence>
<dbReference type="PANTHER" id="PTHR47964">
    <property type="entry name" value="ATP-DEPENDENT DNA HELICASE HOMOLOG RECG, CHLOROPLASTIC"/>
    <property type="match status" value="1"/>
</dbReference>
<protein>
    <recommendedName>
        <fullName evidence="8">Probable DNA 3'-5' helicase RecG</fullName>
    </recommendedName>
</protein>
<keyword evidence="2" id="KW-0227">DNA damage</keyword>
<name>A0A1I1M048_9RHOB</name>
<dbReference type="PROSITE" id="PS51194">
    <property type="entry name" value="HELICASE_CTER"/>
    <property type="match status" value="1"/>
</dbReference>
<sequence>MAERPEILFPLFGQVQTLPGIGPKSAKSLENMGVFAPRDLLFVLPHGAIDRRLRPSIRGAEIPGVVTVEIAVGAHRPAARRGGAYRIMVEDAEESFALVFFHARGDYLKKLLPEGSRRIVSGRLELFDGVAQMVHPDHVLPVAEARDLPEFEPIYPLTQGVSQKAMGKAAQAALSRAPEVSEWIDAELVSQRAWPTWRDALNQAHAPNDDTSVLDRARARLAYDELFAHQVTLALARAQSRRKKGQATVGPGHLRDKVLKSLPYAPTGAQQRAIQEIAKDMGGDTRMSRLLQGDVGAGKTLVAVMALLIAVEAGGQGVMMTPTEILARQHLESVQPLAEAAGVRVEILTGRDRGADRAEKLRALQAGDIDILLGTHAVFQDDVIFRDLRLAIVDEQHRFGVRQRLLLGKKGAQADVLVMTATPIPRSLALTQYGDMDVSVLDEKPPGRKPIKTALISTDRLEEVVNHLRPAVAEGKQAYWVCPLVEESETVDLTAAEDRFKHLRAALGEDVVALVHGQMPAADKDAAMAKFVAGDRQVLVATTVIEVGVNVPNASIMVIERAETFGLAQLHQLRGRVGRGEAEATCLLMYRAPMSETAEKRLILMRETEDGFRIAETDLEMRGAGDMIGTAQSGLPRFRIADLERDAGLMALAQSDARTLLTLDPKLEGDRGRSVRVLLWLMGQDEAIRLISVG</sequence>
<keyword evidence="6" id="KW-0238">DNA-binding</keyword>
<dbReference type="Pfam" id="PF17191">
    <property type="entry name" value="RecG_wedge"/>
    <property type="match status" value="1"/>
</dbReference>
<dbReference type="NCBIfam" id="NF008165">
    <property type="entry name" value="PRK10917.1-3"/>
    <property type="match status" value="1"/>
</dbReference>
<dbReference type="EMBL" id="FOLX01000001">
    <property type="protein sequence ID" value="SFC78741.1"/>
    <property type="molecule type" value="Genomic_DNA"/>
</dbReference>
<evidence type="ECO:0000256" key="3">
    <source>
        <dbReference type="ARBA" id="ARBA00022801"/>
    </source>
</evidence>
<evidence type="ECO:0000256" key="4">
    <source>
        <dbReference type="ARBA" id="ARBA00022806"/>
    </source>
</evidence>
<keyword evidence="5" id="KW-0067">ATP-binding</keyword>
<evidence type="ECO:0000256" key="1">
    <source>
        <dbReference type="ARBA" id="ARBA00022741"/>
    </source>
</evidence>
<evidence type="ECO:0000259" key="9">
    <source>
        <dbReference type="PROSITE" id="PS51192"/>
    </source>
</evidence>
<dbReference type="SUPFAM" id="SSF50249">
    <property type="entry name" value="Nucleic acid-binding proteins"/>
    <property type="match status" value="1"/>
</dbReference>
<dbReference type="Pfam" id="PF00271">
    <property type="entry name" value="Helicase_C"/>
    <property type="match status" value="1"/>
</dbReference>
<dbReference type="InterPro" id="IPR011545">
    <property type="entry name" value="DEAD/DEAH_box_helicase_dom"/>
</dbReference>
<feature type="domain" description="Helicase ATP-binding" evidence="9">
    <location>
        <begin position="280"/>
        <end position="441"/>
    </location>
</feature>
<keyword evidence="4 11" id="KW-0347">Helicase</keyword>
<proteinExistence type="predicted"/>
<dbReference type="GO" id="GO:0006281">
    <property type="term" value="P:DNA repair"/>
    <property type="evidence" value="ECO:0007669"/>
    <property type="project" value="UniProtKB-KW"/>
</dbReference>
<evidence type="ECO:0000256" key="7">
    <source>
        <dbReference type="ARBA" id="ARBA00023204"/>
    </source>
</evidence>
<dbReference type="InterPro" id="IPR033454">
    <property type="entry name" value="RecG_wedge"/>
</dbReference>
<accession>A0A1I1M048</accession>
<evidence type="ECO:0000256" key="5">
    <source>
        <dbReference type="ARBA" id="ARBA00022840"/>
    </source>
</evidence>
<gene>
    <name evidence="11" type="ORF">SAMN05421762_2204</name>
</gene>
<keyword evidence="3" id="KW-0378">Hydrolase</keyword>
<dbReference type="Pfam" id="PF19833">
    <property type="entry name" value="RecG_dom3_C"/>
    <property type="match status" value="1"/>
</dbReference>
<evidence type="ECO:0000256" key="8">
    <source>
        <dbReference type="ARBA" id="ARBA00049819"/>
    </source>
</evidence>
<dbReference type="SMART" id="SM00490">
    <property type="entry name" value="HELICc"/>
    <property type="match status" value="1"/>
</dbReference>
<dbReference type="InterPro" id="IPR014001">
    <property type="entry name" value="Helicase_ATP-bd"/>
</dbReference>
<dbReference type="SUPFAM" id="SSF52540">
    <property type="entry name" value="P-loop containing nucleoside triphosphate hydrolases"/>
    <property type="match status" value="2"/>
</dbReference>
<keyword evidence="12" id="KW-1185">Reference proteome</keyword>
<evidence type="ECO:0000256" key="6">
    <source>
        <dbReference type="ARBA" id="ARBA00023125"/>
    </source>
</evidence>
<dbReference type="GO" id="GO:0016787">
    <property type="term" value="F:hydrolase activity"/>
    <property type="evidence" value="ECO:0007669"/>
    <property type="project" value="UniProtKB-KW"/>
</dbReference>
<dbReference type="NCBIfam" id="NF008164">
    <property type="entry name" value="PRK10917.1-2"/>
    <property type="match status" value="1"/>
</dbReference>
<dbReference type="GO" id="GO:0003678">
    <property type="term" value="F:DNA helicase activity"/>
    <property type="evidence" value="ECO:0007669"/>
    <property type="project" value="TreeGrafter"/>
</dbReference>
<dbReference type="GO" id="GO:0003677">
    <property type="term" value="F:DNA binding"/>
    <property type="evidence" value="ECO:0007669"/>
    <property type="project" value="UniProtKB-KW"/>
</dbReference>
<dbReference type="Pfam" id="PF00270">
    <property type="entry name" value="DEAD"/>
    <property type="match status" value="1"/>
</dbReference>
<evidence type="ECO:0000256" key="2">
    <source>
        <dbReference type="ARBA" id="ARBA00022763"/>
    </source>
</evidence>
<dbReference type="Gene3D" id="3.40.50.300">
    <property type="entry name" value="P-loop containing nucleotide triphosphate hydrolases"/>
    <property type="match status" value="2"/>
</dbReference>
<dbReference type="CDD" id="cd17992">
    <property type="entry name" value="DEXHc_RecG"/>
    <property type="match status" value="1"/>
</dbReference>
<dbReference type="STRING" id="517719.SAMN05421762_2204"/>